<protein>
    <recommendedName>
        <fullName evidence="5">Integral membrane protein</fullName>
    </recommendedName>
</protein>
<comment type="caution">
    <text evidence="3">The sequence shown here is derived from an EMBL/GenBank/DDBJ whole genome shotgun (WGS) entry which is preliminary data.</text>
</comment>
<feature type="region of interest" description="Disordered" evidence="1">
    <location>
        <begin position="1"/>
        <end position="28"/>
    </location>
</feature>
<dbReference type="InterPro" id="IPR039708">
    <property type="entry name" value="MT1774/Rv1733c-like"/>
</dbReference>
<evidence type="ECO:0000313" key="3">
    <source>
        <dbReference type="EMBL" id="MFB9519172.1"/>
    </source>
</evidence>
<evidence type="ECO:0000256" key="2">
    <source>
        <dbReference type="SAM" id="Phobius"/>
    </source>
</evidence>
<dbReference type="PANTHER" id="PTHR42305">
    <property type="entry name" value="MEMBRANE PROTEIN RV1733C-RELATED"/>
    <property type="match status" value="1"/>
</dbReference>
<keyword evidence="2" id="KW-0812">Transmembrane</keyword>
<sequence>MRAADGPRGPATEARRVPSARARRTASGVWRWRHSPLCRPTDRAEAWVALVALVLIGVAAPAVGLVTGLRANASLQREVVEQHRERHATTGTVLRPAREGSRPGGAQAGAGYAGPVTVPASWTAPDGSARTGRVATVRGSAEPGDTFPLWTDDRGRLVNRPVTASTATAQAALTGFGAGAVSAGLAHCVRLLVVRRLMRRRYERLDRAWAKVGPEWGRAGTGG</sequence>
<gene>
    <name evidence="3" type="ORF">ACFFTU_04295</name>
</gene>
<dbReference type="RefSeq" id="WP_345225547.1">
    <property type="nucleotide sequence ID" value="NZ_BAAAXE010000013.1"/>
</dbReference>
<keyword evidence="2" id="KW-1133">Transmembrane helix</keyword>
<dbReference type="EMBL" id="JBHMCR010000003">
    <property type="protein sequence ID" value="MFB9519172.1"/>
    <property type="molecule type" value="Genomic_DNA"/>
</dbReference>
<name>A0ABV5P7K3_STRCM</name>
<dbReference type="Proteomes" id="UP001589718">
    <property type="component" value="Unassembled WGS sequence"/>
</dbReference>
<accession>A0ABV5P7K3</accession>
<dbReference type="PANTHER" id="PTHR42305:SF1">
    <property type="entry name" value="MEMBRANE PROTEIN RV1733C-RELATED"/>
    <property type="match status" value="1"/>
</dbReference>
<feature type="region of interest" description="Disordered" evidence="1">
    <location>
        <begin position="82"/>
        <end position="113"/>
    </location>
</feature>
<feature type="compositionally biased region" description="Gly residues" evidence="1">
    <location>
        <begin position="102"/>
        <end position="112"/>
    </location>
</feature>
<evidence type="ECO:0000256" key="1">
    <source>
        <dbReference type="SAM" id="MobiDB-lite"/>
    </source>
</evidence>
<feature type="transmembrane region" description="Helical" evidence="2">
    <location>
        <begin position="46"/>
        <end position="69"/>
    </location>
</feature>
<organism evidence="3 4">
    <name type="scientific">Streptomyces cremeus</name>
    <dbReference type="NCBI Taxonomy" id="66881"/>
    <lineage>
        <taxon>Bacteria</taxon>
        <taxon>Bacillati</taxon>
        <taxon>Actinomycetota</taxon>
        <taxon>Actinomycetes</taxon>
        <taxon>Kitasatosporales</taxon>
        <taxon>Streptomycetaceae</taxon>
        <taxon>Streptomyces</taxon>
    </lineage>
</organism>
<evidence type="ECO:0008006" key="5">
    <source>
        <dbReference type="Google" id="ProtNLM"/>
    </source>
</evidence>
<keyword evidence="4" id="KW-1185">Reference proteome</keyword>
<keyword evidence="2" id="KW-0472">Membrane</keyword>
<reference evidence="3 4" key="1">
    <citation type="submission" date="2024-09" db="EMBL/GenBank/DDBJ databases">
        <authorList>
            <person name="Sun Q."/>
            <person name="Mori K."/>
        </authorList>
    </citation>
    <scope>NUCLEOTIDE SEQUENCE [LARGE SCALE GENOMIC DNA]</scope>
    <source>
        <strain evidence="3 4">JCM 4362</strain>
    </source>
</reference>
<proteinExistence type="predicted"/>
<evidence type="ECO:0000313" key="4">
    <source>
        <dbReference type="Proteomes" id="UP001589718"/>
    </source>
</evidence>